<accession>A0A6C0IWY8</accession>
<evidence type="ECO:0000256" key="4">
    <source>
        <dbReference type="ARBA" id="ARBA00022723"/>
    </source>
</evidence>
<keyword evidence="4" id="KW-0479">Metal-binding</keyword>
<evidence type="ECO:0000313" key="8">
    <source>
        <dbReference type="EMBL" id="QHT96357.1"/>
    </source>
</evidence>
<comment type="cofactor">
    <cofactor evidence="2">
        <name>Mg(2+)</name>
        <dbReference type="ChEBI" id="CHEBI:18420"/>
    </cofactor>
</comment>
<dbReference type="InterPro" id="IPR005135">
    <property type="entry name" value="Endo/exonuclease/phosphatase"/>
</dbReference>
<protein>
    <recommendedName>
        <fullName evidence="7">Endonuclease/exonuclease/phosphatase domain-containing protein</fullName>
    </recommendedName>
</protein>
<comment type="cofactor">
    <cofactor evidence="1">
        <name>Mn(2+)</name>
        <dbReference type="ChEBI" id="CHEBI:29035"/>
    </cofactor>
</comment>
<dbReference type="GO" id="GO:0046872">
    <property type="term" value="F:metal ion binding"/>
    <property type="evidence" value="ECO:0007669"/>
    <property type="project" value="UniProtKB-KW"/>
</dbReference>
<dbReference type="Pfam" id="PF03372">
    <property type="entry name" value="Exo_endo_phos"/>
    <property type="match status" value="1"/>
</dbReference>
<dbReference type="Gene3D" id="3.60.10.10">
    <property type="entry name" value="Endonuclease/exonuclease/phosphatase"/>
    <property type="match status" value="1"/>
</dbReference>
<dbReference type="InterPro" id="IPR004808">
    <property type="entry name" value="AP_endonuc_1"/>
</dbReference>
<dbReference type="PROSITE" id="PS00727">
    <property type="entry name" value="AP_NUCLEASE_F1_2"/>
    <property type="match status" value="1"/>
</dbReference>
<reference evidence="8" key="1">
    <citation type="journal article" date="2020" name="Nature">
        <title>Giant virus diversity and host interactions through global metagenomics.</title>
        <authorList>
            <person name="Schulz F."/>
            <person name="Roux S."/>
            <person name="Paez-Espino D."/>
            <person name="Jungbluth S."/>
            <person name="Walsh D.A."/>
            <person name="Denef V.J."/>
            <person name="McMahon K.D."/>
            <person name="Konstantinidis K.T."/>
            <person name="Eloe-Fadrosh E.A."/>
            <person name="Kyrpides N.C."/>
            <person name="Woyke T."/>
        </authorList>
    </citation>
    <scope>NUCLEOTIDE SEQUENCE</scope>
    <source>
        <strain evidence="8">GVMAG-M-3300024302-11</strain>
    </source>
</reference>
<dbReference type="NCBIfam" id="TIGR00633">
    <property type="entry name" value="xth"/>
    <property type="match status" value="1"/>
</dbReference>
<dbReference type="AlphaFoldDB" id="A0A6C0IWY8"/>
<sequence length="264" mass="30890">MKLKIISWNLNGIRASMKKDDLYNLIEDKKPHIICFGETKISCPFIDTEKELKEKIKGYKYRYWSPCLIKNGYSGTAIFSKKKPISVTYGIGANSIDQEGRVITLEFDDFYILHVYTPNSGQELKRLDYRVNEWDNAFRTFVKKLNKTKPTIVTGDLNVAHQEIDIHDPKNNKRNSGFTIEERNSFTKFLKEANMIDTYRHLNPDSKEYSFWTYMHNARSKNKGWRIDYFLVPEKIINWVKKSEILTDIMGSDHAPVSINLSIL</sequence>
<evidence type="ECO:0000256" key="2">
    <source>
        <dbReference type="ARBA" id="ARBA00001946"/>
    </source>
</evidence>
<dbReference type="PANTHER" id="PTHR22748:SF6">
    <property type="entry name" value="DNA-(APURINIC OR APYRIMIDINIC SITE) ENDONUCLEASE"/>
    <property type="match status" value="1"/>
</dbReference>
<dbReference type="EMBL" id="MN740256">
    <property type="protein sequence ID" value="QHT96357.1"/>
    <property type="molecule type" value="Genomic_DNA"/>
</dbReference>
<keyword evidence="5" id="KW-0378">Hydrolase</keyword>
<dbReference type="GO" id="GO:0003677">
    <property type="term" value="F:DNA binding"/>
    <property type="evidence" value="ECO:0007669"/>
    <property type="project" value="InterPro"/>
</dbReference>
<dbReference type="PANTHER" id="PTHR22748">
    <property type="entry name" value="AP ENDONUCLEASE"/>
    <property type="match status" value="1"/>
</dbReference>
<dbReference type="InterPro" id="IPR036691">
    <property type="entry name" value="Endo/exonu/phosph_ase_sf"/>
</dbReference>
<evidence type="ECO:0000259" key="7">
    <source>
        <dbReference type="Pfam" id="PF03372"/>
    </source>
</evidence>
<dbReference type="PROSITE" id="PS51435">
    <property type="entry name" value="AP_NUCLEASE_F1_4"/>
    <property type="match status" value="1"/>
</dbReference>
<feature type="domain" description="Endonuclease/exonuclease/phosphatase" evidence="7">
    <location>
        <begin position="6"/>
        <end position="254"/>
    </location>
</feature>
<dbReference type="GO" id="GO:0008081">
    <property type="term" value="F:phosphoric diester hydrolase activity"/>
    <property type="evidence" value="ECO:0007669"/>
    <property type="project" value="TreeGrafter"/>
</dbReference>
<dbReference type="CDD" id="cd09087">
    <property type="entry name" value="Ape1-like_AP-endo"/>
    <property type="match status" value="1"/>
</dbReference>
<dbReference type="GO" id="GO:0008311">
    <property type="term" value="F:double-stranded DNA 3'-5' DNA exonuclease activity"/>
    <property type="evidence" value="ECO:0007669"/>
    <property type="project" value="TreeGrafter"/>
</dbReference>
<evidence type="ECO:0000256" key="1">
    <source>
        <dbReference type="ARBA" id="ARBA00001936"/>
    </source>
</evidence>
<evidence type="ECO:0000256" key="3">
    <source>
        <dbReference type="ARBA" id="ARBA00007092"/>
    </source>
</evidence>
<keyword evidence="6" id="KW-0460">Magnesium</keyword>
<evidence type="ECO:0000256" key="6">
    <source>
        <dbReference type="ARBA" id="ARBA00022842"/>
    </source>
</evidence>
<name>A0A6C0IWY8_9ZZZZ</name>
<evidence type="ECO:0000256" key="5">
    <source>
        <dbReference type="ARBA" id="ARBA00022801"/>
    </source>
</evidence>
<comment type="similarity">
    <text evidence="3">Belongs to the DNA repair enzymes AP/ExoA family.</text>
</comment>
<dbReference type="GO" id="GO:0003906">
    <property type="term" value="F:DNA-(apurinic or apyrimidinic site) endonuclease activity"/>
    <property type="evidence" value="ECO:0007669"/>
    <property type="project" value="TreeGrafter"/>
</dbReference>
<dbReference type="SUPFAM" id="SSF56219">
    <property type="entry name" value="DNase I-like"/>
    <property type="match status" value="1"/>
</dbReference>
<proteinExistence type="inferred from homology"/>
<organism evidence="8">
    <name type="scientific">viral metagenome</name>
    <dbReference type="NCBI Taxonomy" id="1070528"/>
    <lineage>
        <taxon>unclassified sequences</taxon>
        <taxon>metagenomes</taxon>
        <taxon>organismal metagenomes</taxon>
    </lineage>
</organism>
<dbReference type="GO" id="GO:0006284">
    <property type="term" value="P:base-excision repair"/>
    <property type="evidence" value="ECO:0007669"/>
    <property type="project" value="TreeGrafter"/>
</dbReference>
<dbReference type="GO" id="GO:0005634">
    <property type="term" value="C:nucleus"/>
    <property type="evidence" value="ECO:0007669"/>
    <property type="project" value="TreeGrafter"/>
</dbReference>
<dbReference type="InterPro" id="IPR020848">
    <property type="entry name" value="AP_endonuclease_F1_CS"/>
</dbReference>
<dbReference type="NCBIfam" id="TIGR00195">
    <property type="entry name" value="exoDNase_III"/>
    <property type="match status" value="1"/>
</dbReference>